<feature type="region of interest" description="Disordered" evidence="1">
    <location>
        <begin position="25"/>
        <end position="44"/>
    </location>
</feature>
<evidence type="ECO:0000256" key="2">
    <source>
        <dbReference type="SAM" id="SignalP"/>
    </source>
</evidence>
<proteinExistence type="predicted"/>
<feature type="domain" description="WxL" evidence="3">
    <location>
        <begin position="40"/>
        <end position="297"/>
    </location>
</feature>
<accession>A0ABV3M8G3</accession>
<comment type="caution">
    <text evidence="4">The sequence shown here is derived from an EMBL/GenBank/DDBJ whole genome shotgun (WGS) entry which is preliminary data.</text>
</comment>
<evidence type="ECO:0000313" key="4">
    <source>
        <dbReference type="EMBL" id="MEW3464736.1"/>
    </source>
</evidence>
<evidence type="ECO:0000256" key="1">
    <source>
        <dbReference type="SAM" id="MobiDB-lite"/>
    </source>
</evidence>
<organism evidence="4 5">
    <name type="scientific">Enterococcus entomosocium</name>
    <dbReference type="NCBI Taxonomy" id="3034352"/>
    <lineage>
        <taxon>Bacteria</taxon>
        <taxon>Bacillati</taxon>
        <taxon>Bacillota</taxon>
        <taxon>Bacilli</taxon>
        <taxon>Lactobacillales</taxon>
        <taxon>Enterococcaceae</taxon>
        <taxon>Enterococcus</taxon>
    </lineage>
</organism>
<feature type="chain" id="PRO_5047222911" evidence="2">
    <location>
        <begin position="24"/>
        <end position="308"/>
    </location>
</feature>
<dbReference type="EMBL" id="JBFDTB010000001">
    <property type="protein sequence ID" value="MEW3464736.1"/>
    <property type="molecule type" value="Genomic_DNA"/>
</dbReference>
<dbReference type="RefSeq" id="WP_196044493.1">
    <property type="nucleotide sequence ID" value="NZ_JBDKDV010000001.1"/>
</dbReference>
<gene>
    <name evidence="4" type="ORF">AB1I55_01310</name>
</gene>
<name>A0ABV3M8G3_9ENTE</name>
<keyword evidence="5" id="KW-1185">Reference proteome</keyword>
<reference evidence="4 5" key="1">
    <citation type="submission" date="2024-05" db="EMBL/GenBank/DDBJ databases">
        <title>Human gut microbiome strain richness.</title>
        <authorList>
            <person name="Chen-Liaw A."/>
        </authorList>
    </citation>
    <scope>NUCLEOTIDE SEQUENCE [LARGE SCALE GENOMIC DNA]</scope>
    <source>
        <strain evidence="4 5">J1100102st1_G3_J1100102_180507</strain>
    </source>
</reference>
<dbReference type="Pfam" id="PF13731">
    <property type="entry name" value="WxL"/>
    <property type="match status" value="1"/>
</dbReference>
<sequence>MKWIRLATVATLTSTIFAGGVQAVANDEPTPNQEPSGERRRQNTENNIEFRAGDGESVEVVPPVPYPPVTIVDPDPPTGPLTIAHVPKKFDFGIQRISTTNEFYPIIAEQEKLATGDDEGEEISRDNGEEVRVPFVSFAQIVDTRGLIDSQWELNLDLTEFTTSSGSNLRGAYLELLEPTIVHNGATEEELQALPDDHEDKDYLLQLLPNAFTTPNELGNQSLIIPANSTNVPVMSATEGQGQGTSSIYWGDQEELTAAHEAGTGPVLNQAIRLHIPGTATPQAAEYTATLTWHLTSATDGNGETVPD</sequence>
<feature type="signal peptide" evidence="2">
    <location>
        <begin position="1"/>
        <end position="23"/>
    </location>
</feature>
<protein>
    <submittedName>
        <fullName evidence="4">WxL domain-containing protein</fullName>
    </submittedName>
</protein>
<evidence type="ECO:0000259" key="3">
    <source>
        <dbReference type="Pfam" id="PF13731"/>
    </source>
</evidence>
<evidence type="ECO:0000313" key="5">
    <source>
        <dbReference type="Proteomes" id="UP001554047"/>
    </source>
</evidence>
<dbReference type="Proteomes" id="UP001554047">
    <property type="component" value="Unassembled WGS sequence"/>
</dbReference>
<keyword evidence="2" id="KW-0732">Signal</keyword>
<dbReference type="InterPro" id="IPR027994">
    <property type="entry name" value="WxL_dom"/>
</dbReference>